<name>G9WWW6_9FIRM</name>
<dbReference type="SUPFAM" id="SSF100950">
    <property type="entry name" value="NagB/RpiA/CoA transferase-like"/>
    <property type="match status" value="1"/>
</dbReference>
<evidence type="ECO:0000256" key="2">
    <source>
        <dbReference type="ARBA" id="ARBA00023015"/>
    </source>
</evidence>
<organism evidence="6 7">
    <name type="scientific">Oribacterium asaccharolyticum ACB7</name>
    <dbReference type="NCBI Taxonomy" id="796944"/>
    <lineage>
        <taxon>Bacteria</taxon>
        <taxon>Bacillati</taxon>
        <taxon>Bacillota</taxon>
        <taxon>Clostridia</taxon>
        <taxon>Lachnospirales</taxon>
        <taxon>Lachnospiraceae</taxon>
        <taxon>Oribacterium</taxon>
    </lineage>
</organism>
<comment type="similarity">
    <text evidence="1">Belongs to the SorC transcriptional regulatory family.</text>
</comment>
<dbReference type="InterPro" id="IPR036388">
    <property type="entry name" value="WH-like_DNA-bd_sf"/>
</dbReference>
<protein>
    <recommendedName>
        <fullName evidence="5">Sugar-binding domain-containing protein</fullName>
    </recommendedName>
</protein>
<feature type="domain" description="Sugar-binding" evidence="5">
    <location>
        <begin position="60"/>
        <end position="304"/>
    </location>
</feature>
<evidence type="ECO:0000256" key="1">
    <source>
        <dbReference type="ARBA" id="ARBA00010466"/>
    </source>
</evidence>
<dbReference type="Gene3D" id="1.10.10.10">
    <property type="entry name" value="Winged helix-like DNA-binding domain superfamily/Winged helix DNA-binding domain"/>
    <property type="match status" value="1"/>
</dbReference>
<keyword evidence="2" id="KW-0805">Transcription regulation</keyword>
<gene>
    <name evidence="6" type="ORF">HMPREF9624_01340</name>
</gene>
<dbReference type="GO" id="GO:0003677">
    <property type="term" value="F:DNA binding"/>
    <property type="evidence" value="ECO:0007669"/>
    <property type="project" value="UniProtKB-KW"/>
</dbReference>
<dbReference type="GO" id="GO:0030246">
    <property type="term" value="F:carbohydrate binding"/>
    <property type="evidence" value="ECO:0007669"/>
    <property type="project" value="InterPro"/>
</dbReference>
<dbReference type="PATRIC" id="fig|796944.3.peg.2085"/>
<dbReference type="RefSeq" id="WP_009427752.1">
    <property type="nucleotide sequence ID" value="NZ_JH414505.1"/>
</dbReference>
<evidence type="ECO:0000256" key="4">
    <source>
        <dbReference type="ARBA" id="ARBA00023163"/>
    </source>
</evidence>
<proteinExistence type="inferred from homology"/>
<keyword evidence="3" id="KW-0238">DNA-binding</keyword>
<reference evidence="6 7" key="1">
    <citation type="submission" date="2011-08" db="EMBL/GenBank/DDBJ databases">
        <title>The Genome Sequence of Oribacterium sp. ACB7.</title>
        <authorList>
            <consortium name="The Broad Institute Genome Sequencing Platform"/>
            <person name="Earl A."/>
            <person name="Ward D."/>
            <person name="Feldgarden M."/>
            <person name="Gevers D."/>
            <person name="Sizova M."/>
            <person name="Hazen A."/>
            <person name="Epstein S."/>
            <person name="Young S.K."/>
            <person name="Zeng Q."/>
            <person name="Gargeya S."/>
            <person name="Fitzgerald M."/>
            <person name="Haas B."/>
            <person name="Abouelleil A."/>
            <person name="Alvarado L."/>
            <person name="Arachchi H.M."/>
            <person name="Berlin A."/>
            <person name="Brown A."/>
            <person name="Chapman S.B."/>
            <person name="Chen Z."/>
            <person name="Dunbar C."/>
            <person name="Freedman E."/>
            <person name="Gearin G."/>
            <person name="Gellesch M."/>
            <person name="Goldberg J."/>
            <person name="Griggs A."/>
            <person name="Gujja S."/>
            <person name="Heiman D."/>
            <person name="Howarth C."/>
            <person name="Larson L."/>
            <person name="Lui A."/>
            <person name="MacDonald P.J.P."/>
            <person name="Montmayeur A."/>
            <person name="Murphy C."/>
            <person name="Neiman D."/>
            <person name="Pearson M."/>
            <person name="Priest M."/>
            <person name="Roberts A."/>
            <person name="Saif S."/>
            <person name="Shea T."/>
            <person name="Shenoy N."/>
            <person name="Sisk P."/>
            <person name="Stolte C."/>
            <person name="Sykes S."/>
            <person name="Wortman J."/>
            <person name="Nusbaum C."/>
            <person name="Birren B."/>
        </authorList>
    </citation>
    <scope>NUCLEOTIDE SEQUENCE [LARGE SCALE GENOMIC DNA]</scope>
    <source>
        <strain evidence="6 7">ACB7</strain>
    </source>
</reference>
<dbReference type="Proteomes" id="UP000003527">
    <property type="component" value="Unassembled WGS sequence"/>
</dbReference>
<dbReference type="InterPro" id="IPR037171">
    <property type="entry name" value="NagB/RpiA_transferase-like"/>
</dbReference>
<dbReference type="PANTHER" id="PTHR34294:SF1">
    <property type="entry name" value="TRANSCRIPTIONAL REGULATOR LSRR"/>
    <property type="match status" value="1"/>
</dbReference>
<dbReference type="Pfam" id="PF04198">
    <property type="entry name" value="Sugar-bind"/>
    <property type="match status" value="1"/>
</dbReference>
<evidence type="ECO:0000313" key="6">
    <source>
        <dbReference type="EMBL" id="EHL09299.1"/>
    </source>
</evidence>
<comment type="caution">
    <text evidence="6">The sequence shown here is derived from an EMBL/GenBank/DDBJ whole genome shotgun (WGS) entry which is preliminary data.</text>
</comment>
<dbReference type="EMBL" id="AFZD01000021">
    <property type="protein sequence ID" value="EHL09299.1"/>
    <property type="molecule type" value="Genomic_DNA"/>
</dbReference>
<dbReference type="PANTHER" id="PTHR34294">
    <property type="entry name" value="TRANSCRIPTIONAL REGULATOR-RELATED"/>
    <property type="match status" value="1"/>
</dbReference>
<dbReference type="HOGENOM" id="CLU_054506_0_1_9"/>
<dbReference type="Gene3D" id="3.40.50.1360">
    <property type="match status" value="1"/>
</dbReference>
<accession>G9WWW6</accession>
<dbReference type="InterPro" id="IPR051054">
    <property type="entry name" value="SorC_transcr_regulators"/>
</dbReference>
<dbReference type="InterPro" id="IPR007324">
    <property type="entry name" value="Sugar-bd_dom_put"/>
</dbReference>
<evidence type="ECO:0000256" key="3">
    <source>
        <dbReference type="ARBA" id="ARBA00023125"/>
    </source>
</evidence>
<evidence type="ECO:0000259" key="5">
    <source>
        <dbReference type="Pfam" id="PF04198"/>
    </source>
</evidence>
<keyword evidence="4" id="KW-0804">Transcription</keyword>
<evidence type="ECO:0000313" key="7">
    <source>
        <dbReference type="Proteomes" id="UP000003527"/>
    </source>
</evidence>
<sequence length="304" mass="33501">MEIYDYEESLMAKTAWYYYSENMTQQNISEVLGISRMRVIKLLEKAKQSGIIQFRIRSNIDKRMQLEQNLIEKFDLKDCFIVPDSVQTLAVNENVARAAAMYISNRINADTFINIGYGDTTGRILNHLAINTEYTPSFVSLTGGVSYYLPNASSSTFNSRLYLIPSPLITSTKEMASAIKAEKSVKEIEQLIPSSHLSVVGIGAMNPKATILQSGILSQNEFLILENNGAVGDVLSHFIDKNGDVVNSSLEGRTISTSLDVVKQLENVIGVAAGQEKVNAIRSALNGRYLDVLITDEGTANSLI</sequence>
<dbReference type="AlphaFoldDB" id="G9WWW6"/>
<keyword evidence="7" id="KW-1185">Reference proteome</keyword>